<dbReference type="Pfam" id="PF07702">
    <property type="entry name" value="UTRA"/>
    <property type="match status" value="1"/>
</dbReference>
<dbReference type="SUPFAM" id="SSF64288">
    <property type="entry name" value="Chorismate lyase-like"/>
    <property type="match status" value="1"/>
</dbReference>
<dbReference type="EMBL" id="VDFV01000002">
    <property type="protein sequence ID" value="TNC74246.1"/>
    <property type="molecule type" value="Genomic_DNA"/>
</dbReference>
<keyword evidence="2" id="KW-0238">DNA-binding</keyword>
<dbReference type="RefSeq" id="WP_139080207.1">
    <property type="nucleotide sequence ID" value="NZ_VDFV01000002.1"/>
</dbReference>
<reference evidence="6 7" key="1">
    <citation type="submission" date="2019-06" db="EMBL/GenBank/DDBJ databases">
        <authorList>
            <person name="Jiang L."/>
        </authorList>
    </citation>
    <scope>NUCLEOTIDE SEQUENCE [LARGE SCALE GENOMIC DNA]</scope>
    <source>
        <strain evidence="6 7">YIM 48858</strain>
    </source>
</reference>
<dbReference type="PROSITE" id="PS50949">
    <property type="entry name" value="HTH_GNTR"/>
    <property type="match status" value="1"/>
</dbReference>
<dbReference type="Proteomes" id="UP000305709">
    <property type="component" value="Unassembled WGS sequence"/>
</dbReference>
<dbReference type="InterPro" id="IPR036388">
    <property type="entry name" value="WH-like_DNA-bd_sf"/>
</dbReference>
<protein>
    <submittedName>
        <fullName evidence="6">UTRA domain-containing protein</fullName>
    </submittedName>
</protein>
<dbReference type="Gene3D" id="3.40.1410.10">
    <property type="entry name" value="Chorismate lyase-like"/>
    <property type="match status" value="1"/>
</dbReference>
<dbReference type="InterPro" id="IPR036390">
    <property type="entry name" value="WH_DNA-bd_sf"/>
</dbReference>
<dbReference type="SUPFAM" id="SSF46785">
    <property type="entry name" value="Winged helix' DNA-binding domain"/>
    <property type="match status" value="1"/>
</dbReference>
<dbReference type="InterPro" id="IPR000524">
    <property type="entry name" value="Tscrpt_reg_HTH_GntR"/>
</dbReference>
<dbReference type="CDD" id="cd07377">
    <property type="entry name" value="WHTH_GntR"/>
    <property type="match status" value="1"/>
</dbReference>
<evidence type="ECO:0000256" key="4">
    <source>
        <dbReference type="SAM" id="MobiDB-lite"/>
    </source>
</evidence>
<organism evidence="6 7">
    <name type="scientific">Rubellimicrobium roseum</name>
    <dbReference type="NCBI Taxonomy" id="687525"/>
    <lineage>
        <taxon>Bacteria</taxon>
        <taxon>Pseudomonadati</taxon>
        <taxon>Pseudomonadota</taxon>
        <taxon>Alphaproteobacteria</taxon>
        <taxon>Rhodobacterales</taxon>
        <taxon>Roseobacteraceae</taxon>
        <taxon>Rubellimicrobium</taxon>
    </lineage>
</organism>
<feature type="domain" description="HTH gntR-type" evidence="5">
    <location>
        <begin position="22"/>
        <end position="90"/>
    </location>
</feature>
<dbReference type="AlphaFoldDB" id="A0A5C4NMA6"/>
<dbReference type="Pfam" id="PF00392">
    <property type="entry name" value="GntR"/>
    <property type="match status" value="1"/>
</dbReference>
<dbReference type="GO" id="GO:0003677">
    <property type="term" value="F:DNA binding"/>
    <property type="evidence" value="ECO:0007669"/>
    <property type="project" value="UniProtKB-KW"/>
</dbReference>
<dbReference type="InterPro" id="IPR028978">
    <property type="entry name" value="Chorismate_lyase_/UTRA_dom_sf"/>
</dbReference>
<keyword evidence="1" id="KW-0805">Transcription regulation</keyword>
<sequence length="259" mass="28883">MTGEDNLVQGRPETPSGKSPRATHHERILSELKGRILSREWPPGFRLPFETELADRYGVSRMTMNKVLGQLAREGLLVRRRKLGTFVAAPRAQAAVMEIHDIEAEVRALGLHYAFALDRRELRPATPLECDDARIDPVVGWQVLFVRGVHLGASEPFCLESRIINPLAAPGALDQDFSREGPGRWLLKEIPWTAAEHRIRAVSVHGAEARLLGLRSDEACLEILRRTEIAGTWVTLARQIYPGSRHQLLARFSPGSAEG</sequence>
<dbReference type="PANTHER" id="PTHR44846:SF16">
    <property type="entry name" value="TRANSCRIPTIONAL REGULATOR PHNF-RELATED"/>
    <property type="match status" value="1"/>
</dbReference>
<gene>
    <name evidence="6" type="ORF">FHG71_03405</name>
</gene>
<dbReference type="PANTHER" id="PTHR44846">
    <property type="entry name" value="MANNOSYL-D-GLYCERATE TRANSPORT/METABOLISM SYSTEM REPRESSOR MNGR-RELATED"/>
    <property type="match status" value="1"/>
</dbReference>
<dbReference type="PRINTS" id="PR00035">
    <property type="entry name" value="HTHGNTR"/>
</dbReference>
<evidence type="ECO:0000256" key="3">
    <source>
        <dbReference type="ARBA" id="ARBA00023163"/>
    </source>
</evidence>
<dbReference type="OrthoDB" id="9808698at2"/>
<evidence type="ECO:0000256" key="1">
    <source>
        <dbReference type="ARBA" id="ARBA00023015"/>
    </source>
</evidence>
<keyword evidence="7" id="KW-1185">Reference proteome</keyword>
<feature type="region of interest" description="Disordered" evidence="4">
    <location>
        <begin position="1"/>
        <end position="24"/>
    </location>
</feature>
<proteinExistence type="predicted"/>
<evidence type="ECO:0000313" key="7">
    <source>
        <dbReference type="Proteomes" id="UP000305709"/>
    </source>
</evidence>
<accession>A0A5C4NMA6</accession>
<name>A0A5C4NMA6_9RHOB</name>
<keyword evidence="3" id="KW-0804">Transcription</keyword>
<dbReference type="Gene3D" id="1.10.10.10">
    <property type="entry name" value="Winged helix-like DNA-binding domain superfamily/Winged helix DNA-binding domain"/>
    <property type="match status" value="1"/>
</dbReference>
<evidence type="ECO:0000256" key="2">
    <source>
        <dbReference type="ARBA" id="ARBA00023125"/>
    </source>
</evidence>
<dbReference type="SMART" id="SM00345">
    <property type="entry name" value="HTH_GNTR"/>
    <property type="match status" value="1"/>
</dbReference>
<dbReference type="InterPro" id="IPR011663">
    <property type="entry name" value="UTRA"/>
</dbReference>
<dbReference type="InterPro" id="IPR050679">
    <property type="entry name" value="Bact_HTH_transcr_reg"/>
</dbReference>
<evidence type="ECO:0000313" key="6">
    <source>
        <dbReference type="EMBL" id="TNC74246.1"/>
    </source>
</evidence>
<comment type="caution">
    <text evidence="6">The sequence shown here is derived from an EMBL/GenBank/DDBJ whole genome shotgun (WGS) entry which is preliminary data.</text>
</comment>
<dbReference type="SMART" id="SM00866">
    <property type="entry name" value="UTRA"/>
    <property type="match status" value="1"/>
</dbReference>
<dbReference type="GO" id="GO:0003700">
    <property type="term" value="F:DNA-binding transcription factor activity"/>
    <property type="evidence" value="ECO:0007669"/>
    <property type="project" value="InterPro"/>
</dbReference>
<evidence type="ECO:0000259" key="5">
    <source>
        <dbReference type="PROSITE" id="PS50949"/>
    </source>
</evidence>